<evidence type="ECO:0000313" key="6">
    <source>
        <dbReference type="EMBL" id="AVQ19648.1"/>
    </source>
</evidence>
<evidence type="ECO:0000259" key="5">
    <source>
        <dbReference type="Pfam" id="PF00149"/>
    </source>
</evidence>
<dbReference type="PANTHER" id="PTHR30337:SF0">
    <property type="entry name" value="NUCLEASE SBCCD SUBUNIT D"/>
    <property type="match status" value="1"/>
</dbReference>
<comment type="function">
    <text evidence="4">SbcCD cleaves DNA hairpin structures. These structures can inhibit DNA replication and are intermediates in certain DNA recombination reactions. The complex acts as a 3'-&gt;5' double strand exonuclease that can open hairpins. It also has a 5' single-strand endonuclease activity.</text>
</comment>
<reference evidence="7" key="1">
    <citation type="journal article" date="2018" name="MSphere">
        <title>Fusobacterium Genomics Using MinION and Illumina Sequencing Enables Genome Completion and Correction.</title>
        <authorList>
            <person name="Todd S.M."/>
            <person name="Settlage R.E."/>
            <person name="Lahmers K.K."/>
            <person name="Slade D.J."/>
        </authorList>
    </citation>
    <scope>NUCLEOTIDE SEQUENCE [LARGE SCALE GENOMIC DNA]</scope>
    <source>
        <strain evidence="7">ATCC 9817</strain>
    </source>
</reference>
<keyword evidence="4" id="KW-0233">DNA recombination</keyword>
<evidence type="ECO:0000313" key="7">
    <source>
        <dbReference type="Proteomes" id="UP000240258"/>
    </source>
</evidence>
<dbReference type="CDD" id="cd00840">
    <property type="entry name" value="MPP_Mre11_N"/>
    <property type="match status" value="1"/>
</dbReference>
<dbReference type="InterPro" id="IPR041796">
    <property type="entry name" value="Mre11_N"/>
</dbReference>
<dbReference type="InterPro" id="IPR004593">
    <property type="entry name" value="SbcD"/>
</dbReference>
<evidence type="ECO:0000256" key="1">
    <source>
        <dbReference type="ARBA" id="ARBA00022722"/>
    </source>
</evidence>
<proteinExistence type="inferred from homology"/>
<dbReference type="Proteomes" id="UP000240258">
    <property type="component" value="Chromosome"/>
</dbReference>
<evidence type="ECO:0000256" key="2">
    <source>
        <dbReference type="ARBA" id="ARBA00022801"/>
    </source>
</evidence>
<keyword evidence="1 4" id="KW-0540">Nuclease</keyword>
<dbReference type="EMBL" id="CP028102">
    <property type="protein sequence ID" value="AVQ19648.1"/>
    <property type="molecule type" value="Genomic_DNA"/>
</dbReference>
<keyword evidence="2 4" id="KW-0378">Hydrolase</keyword>
<keyword evidence="3 4" id="KW-0269">Exonuclease</keyword>
<name>A0ABM6TYY3_FUSMR</name>
<feature type="domain" description="Calcineurin-like phosphoesterase" evidence="5">
    <location>
        <begin position="1"/>
        <end position="247"/>
    </location>
</feature>
<dbReference type="GO" id="GO:0004527">
    <property type="term" value="F:exonuclease activity"/>
    <property type="evidence" value="ECO:0007669"/>
    <property type="project" value="UniProtKB-KW"/>
</dbReference>
<dbReference type="GeneID" id="62764127"/>
<dbReference type="InterPro" id="IPR029052">
    <property type="entry name" value="Metallo-depent_PP-like"/>
</dbReference>
<dbReference type="Pfam" id="PF00149">
    <property type="entry name" value="Metallophos"/>
    <property type="match status" value="1"/>
</dbReference>
<dbReference type="NCBIfam" id="TIGR00619">
    <property type="entry name" value="sbcd"/>
    <property type="match status" value="1"/>
</dbReference>
<keyword evidence="4" id="KW-0235">DNA replication</keyword>
<protein>
    <recommendedName>
        <fullName evidence="4">Nuclease SbcCD subunit D</fullName>
    </recommendedName>
</protein>
<dbReference type="RefSeq" id="WP_005887088.1">
    <property type="nucleotide sequence ID" value="NZ_CP028102.1"/>
</dbReference>
<dbReference type="InterPro" id="IPR050535">
    <property type="entry name" value="DNA_Repair-Maintenance_Comp"/>
</dbReference>
<evidence type="ECO:0000256" key="3">
    <source>
        <dbReference type="ARBA" id="ARBA00022839"/>
    </source>
</evidence>
<comment type="subunit">
    <text evidence="4">Heterodimer of SbcC and SbcD.</text>
</comment>
<dbReference type="SUPFAM" id="SSF56300">
    <property type="entry name" value="Metallo-dependent phosphatases"/>
    <property type="match status" value="1"/>
</dbReference>
<comment type="similarity">
    <text evidence="4">Belongs to the SbcD family.</text>
</comment>
<organism evidence="6 7">
    <name type="scientific">Fusobacterium mortiferum ATCC 9817</name>
    <dbReference type="NCBI Taxonomy" id="469616"/>
    <lineage>
        <taxon>Bacteria</taxon>
        <taxon>Fusobacteriati</taxon>
        <taxon>Fusobacteriota</taxon>
        <taxon>Fusobacteriia</taxon>
        <taxon>Fusobacteriales</taxon>
        <taxon>Fusobacteriaceae</taxon>
        <taxon>Fusobacterium</taxon>
    </lineage>
</organism>
<dbReference type="InterPro" id="IPR004843">
    <property type="entry name" value="Calcineurin-like_PHP"/>
</dbReference>
<dbReference type="PANTHER" id="PTHR30337">
    <property type="entry name" value="COMPONENT OF ATP-DEPENDENT DSDNA EXONUCLEASE"/>
    <property type="match status" value="1"/>
</dbReference>
<dbReference type="Gene3D" id="3.60.21.10">
    <property type="match status" value="1"/>
</dbReference>
<evidence type="ECO:0000256" key="4">
    <source>
        <dbReference type="RuleBase" id="RU363069"/>
    </source>
</evidence>
<keyword evidence="7" id="KW-1185">Reference proteome</keyword>
<sequence length="407" mass="46597">MKILHTSDWHLGKKLEGAKRIEEQKLFIDTLEKIVTDENPKLILIAGDIFDTPSPSSEAEKLFFDAMKKISNFGKRAIVIIPGNHDSAERLVASKNLAKDFGIIIYENPLEVKEIGEYGQFQVERATEGGLILNIEGERVFLYSLPYVSEAYLDEMYKNVLVEKEEELGESIDGDLTYSEKIGALLKRGVVEVESENIPKIIMAHLFIMGSVGDGDEREAELGGSKGVDLDDLPEVDYIALGHIHKPMKYSRKRACYSGSPIEYRVTENRYKKKIFLADVKGDLDTEIKEIELENYKPIKKYEVKGIDKALELSQSLVGVQEWIYLKIVTDRYLASSEIRELRKNKNIVEIDVKYVDENEGENITYYENGELDIKESFKEYYKKFDGIEPSEEMVELFMRLVEGEEQ</sequence>
<keyword evidence="4" id="KW-0255">Endonuclease</keyword>
<gene>
    <name evidence="4" type="primary">sbcD</name>
    <name evidence="6" type="ORF">C4N19_11320</name>
</gene>
<accession>A0ABM6TYY3</accession>